<reference evidence="1" key="1">
    <citation type="submission" date="2022-07" db="EMBL/GenBank/DDBJ databases">
        <title>Genome Sequence of Phlebia brevispora.</title>
        <authorList>
            <person name="Buettner E."/>
        </authorList>
    </citation>
    <scope>NUCLEOTIDE SEQUENCE</scope>
    <source>
        <strain evidence="1">MPL23</strain>
    </source>
</reference>
<dbReference type="EMBL" id="JANHOG010001344">
    <property type="protein sequence ID" value="KAJ3538651.1"/>
    <property type="molecule type" value="Genomic_DNA"/>
</dbReference>
<gene>
    <name evidence="1" type="ORF">NM688_g6485</name>
</gene>
<proteinExistence type="predicted"/>
<sequence length="399" mass="43988">MFNCPEHPVMEKVQRGFTAPEERYNPPGVSRHREDFNMVYLKSPYPSIPAIPDLNVHHALFNAPGQEKVPDYVLYIDGLTGRKRTWFEFRDLVYDGATALAAPVSAGGLGLDGSRDIVGLYSHNCLDYAAIVNSLLAVTVPFSLMSAFSTPRELMHLLRLSKATALFVEPALLPNALAAAKEVRLPESAIHVLEGHVNGRRSFQEMIDDVKKREVQRIPPKPATKSTLGYLVFSSGTSGLPKAVICSHGNIWATILMGITAKVADEKYIGAPPLSGTPASLLFLPFHHAYGLYFAVLRPFVAPASTVMIPQWNIKTVLEIVPRYRINALPVIPSAMHQLVDHPDFRRTDWSSVKMVLTGAAYTPPQLADTFKKAMKMNHIMEGYGASEMVCFTSSFSVP</sequence>
<comment type="caution">
    <text evidence="1">The sequence shown here is derived from an EMBL/GenBank/DDBJ whole genome shotgun (WGS) entry which is preliminary data.</text>
</comment>
<protein>
    <submittedName>
        <fullName evidence="1">Uncharacterized protein</fullName>
    </submittedName>
</protein>
<accession>A0ACC1SFE8</accession>
<name>A0ACC1SFE8_9APHY</name>
<evidence type="ECO:0000313" key="1">
    <source>
        <dbReference type="EMBL" id="KAJ3538651.1"/>
    </source>
</evidence>
<dbReference type="Proteomes" id="UP001148662">
    <property type="component" value="Unassembled WGS sequence"/>
</dbReference>
<evidence type="ECO:0000313" key="2">
    <source>
        <dbReference type="Proteomes" id="UP001148662"/>
    </source>
</evidence>
<keyword evidence="2" id="KW-1185">Reference proteome</keyword>
<organism evidence="1 2">
    <name type="scientific">Phlebia brevispora</name>
    <dbReference type="NCBI Taxonomy" id="194682"/>
    <lineage>
        <taxon>Eukaryota</taxon>
        <taxon>Fungi</taxon>
        <taxon>Dikarya</taxon>
        <taxon>Basidiomycota</taxon>
        <taxon>Agaricomycotina</taxon>
        <taxon>Agaricomycetes</taxon>
        <taxon>Polyporales</taxon>
        <taxon>Meruliaceae</taxon>
        <taxon>Phlebia</taxon>
    </lineage>
</organism>